<dbReference type="InterPro" id="IPR045800">
    <property type="entry name" value="HMBD"/>
</dbReference>
<keyword evidence="11" id="KW-1185">Reference proteome</keyword>
<dbReference type="InterPro" id="IPR058791">
    <property type="entry name" value="3HB_CusB"/>
</dbReference>
<evidence type="ECO:0000259" key="9">
    <source>
        <dbReference type="Pfam" id="PF25975"/>
    </source>
</evidence>
<feature type="domain" description="Heavy metal binding" evidence="5">
    <location>
        <begin position="100"/>
        <end position="126"/>
    </location>
</feature>
<evidence type="ECO:0000313" key="10">
    <source>
        <dbReference type="EMBL" id="QUN05961.1"/>
    </source>
</evidence>
<name>A0ABX7YUW4_9GAMM</name>
<dbReference type="Pfam" id="PF25975">
    <property type="entry name" value="CzcB_C"/>
    <property type="match status" value="1"/>
</dbReference>
<evidence type="ECO:0000259" key="6">
    <source>
        <dbReference type="Pfam" id="PF25869"/>
    </source>
</evidence>
<dbReference type="PANTHER" id="PTHR30097:SF15">
    <property type="entry name" value="CATION EFFLUX SYSTEM PROTEIN CUSB"/>
    <property type="match status" value="1"/>
</dbReference>
<dbReference type="Pfam" id="PF25919">
    <property type="entry name" value="BSH_CusB"/>
    <property type="match status" value="1"/>
</dbReference>
<gene>
    <name evidence="10" type="ORF">KDN34_00235</name>
</gene>
<feature type="domain" description="CusB-like beta-barrel" evidence="8">
    <location>
        <begin position="409"/>
        <end position="483"/>
    </location>
</feature>
<dbReference type="Pfam" id="PF25954">
    <property type="entry name" value="Beta-barrel_RND_2"/>
    <property type="match status" value="1"/>
</dbReference>
<dbReference type="InterPro" id="IPR058649">
    <property type="entry name" value="CzcB_C"/>
</dbReference>
<dbReference type="NCBIfam" id="TIGR01730">
    <property type="entry name" value="RND_mfp"/>
    <property type="match status" value="1"/>
</dbReference>
<evidence type="ECO:0000259" key="5">
    <source>
        <dbReference type="Pfam" id="PF19335"/>
    </source>
</evidence>
<evidence type="ECO:0000256" key="2">
    <source>
        <dbReference type="ARBA" id="ARBA00022448"/>
    </source>
</evidence>
<feature type="domain" description="CzcB-like C-terminal circularly permuted SH3-like" evidence="9">
    <location>
        <begin position="493"/>
        <end position="552"/>
    </location>
</feature>
<accession>A0ABX7YUW4</accession>
<evidence type="ECO:0000259" key="8">
    <source>
        <dbReference type="Pfam" id="PF25954"/>
    </source>
</evidence>
<reference evidence="10 11" key="1">
    <citation type="submission" date="2021-04" db="EMBL/GenBank/DDBJ databases">
        <title>Novel species identification of genus Shewanella.</title>
        <authorList>
            <person name="Liu G."/>
        </authorList>
    </citation>
    <scope>NUCLEOTIDE SEQUENCE [LARGE SCALE GENOMIC DNA]</scope>
    <source>
        <strain evidence="10 11">FJAT-54481</strain>
    </source>
</reference>
<dbReference type="InterPro" id="IPR058792">
    <property type="entry name" value="Beta-barrel_RND_2"/>
</dbReference>
<dbReference type="InterPro" id="IPR051909">
    <property type="entry name" value="MFP_Cation_Efflux"/>
</dbReference>
<dbReference type="Proteomes" id="UP000679575">
    <property type="component" value="Chromosome"/>
</dbReference>
<feature type="signal peptide" evidence="4">
    <location>
        <begin position="1"/>
        <end position="30"/>
    </location>
</feature>
<evidence type="ECO:0000256" key="3">
    <source>
        <dbReference type="SAM" id="MobiDB-lite"/>
    </source>
</evidence>
<comment type="similarity">
    <text evidence="1">Belongs to the membrane fusion protein (MFP) (TC 8.A.1) family.</text>
</comment>
<dbReference type="EMBL" id="CP073587">
    <property type="protein sequence ID" value="QUN05961.1"/>
    <property type="molecule type" value="Genomic_DNA"/>
</dbReference>
<evidence type="ECO:0000313" key="11">
    <source>
        <dbReference type="Proteomes" id="UP000679575"/>
    </source>
</evidence>
<feature type="domain" description="Heavy metal binding" evidence="5">
    <location>
        <begin position="50"/>
        <end position="75"/>
    </location>
</feature>
<feature type="region of interest" description="Disordered" evidence="3">
    <location>
        <begin position="132"/>
        <end position="151"/>
    </location>
</feature>
<dbReference type="Gene3D" id="2.40.30.170">
    <property type="match status" value="1"/>
</dbReference>
<feature type="chain" id="PRO_5046169938" evidence="4">
    <location>
        <begin position="31"/>
        <end position="579"/>
    </location>
</feature>
<dbReference type="Gene3D" id="6.10.140.730">
    <property type="match status" value="1"/>
</dbReference>
<dbReference type="Gene3D" id="2.40.420.20">
    <property type="match status" value="1"/>
</dbReference>
<feature type="domain" description="Heavy metal binding" evidence="5">
    <location>
        <begin position="203"/>
        <end position="230"/>
    </location>
</feature>
<dbReference type="Pfam" id="PF25869">
    <property type="entry name" value="3HB_CusB"/>
    <property type="match status" value="1"/>
</dbReference>
<feature type="domain" description="CusB-like barrel-sandwich hybrid" evidence="7">
    <location>
        <begin position="281"/>
        <end position="402"/>
    </location>
</feature>
<organism evidence="10 11">
    <name type="scientific">Shewanella yunxiaonensis</name>
    <dbReference type="NCBI Taxonomy" id="2829809"/>
    <lineage>
        <taxon>Bacteria</taxon>
        <taxon>Pseudomonadati</taxon>
        <taxon>Pseudomonadota</taxon>
        <taxon>Gammaproteobacteria</taxon>
        <taxon>Alteromonadales</taxon>
        <taxon>Shewanellaceae</taxon>
        <taxon>Shewanella</taxon>
    </lineage>
</organism>
<keyword evidence="4" id="KW-0732">Signal</keyword>
<dbReference type="SUPFAM" id="SSF111369">
    <property type="entry name" value="HlyD-like secretion proteins"/>
    <property type="match status" value="1"/>
</dbReference>
<dbReference type="InterPro" id="IPR006143">
    <property type="entry name" value="RND_pump_MFP"/>
</dbReference>
<dbReference type="RefSeq" id="WP_212594986.1">
    <property type="nucleotide sequence ID" value="NZ_CP073587.1"/>
</dbReference>
<sequence length="579" mass="63833">MSTKQTRRNLACVLSLALATGSQWSLQALAVTDEHQDHQHQTTTAAQGAYYCPMHPQERSDKPGRCPICGMFLVKDEATEPKQSPAKPSATTTAEHQKTYVCPMHPQIVSHEPGRCPICGMFLVEKDADADAKPQMDMAQPQTSAPADPDDHAKMQMDMSQGKDKTATMDMSVKPTTAKQVANVQKVFSSVDKAQPSHGGTIKYVCPMHPQIVSDTPGTCPICGMTLEKVEMGGHQDTVQVNVSGQMQQALALKVAKATRQTMWRFVDTVGEVGYDESQITHIHSRVTGWVEKLTVQSEGDEIKKGQLLYEIYSPDLVNAQDDYLLAQDTLKRSGNSDRYQELLRKAGTRLELLGLNPEQIKQLAKTGKTQFRVPFYAESNGYVKNLDIRDGMYLQPSTEILSMVDLDKVWVIADVFENEQSWLAVGQPAEVSIPAMGIKGLQGKIDYIYPELDPVTRSLRVRVVLPNKGEHLRPNTLAKVSLFGGANENALVVPQEALIQTGKENRVIVKTADNDFVARRVDVGMMSRGMVQILNGLSDGENVVISGQFLLDSEASLKGSLMRLSSQHQEAHNAEDHH</sequence>
<protein>
    <submittedName>
        <fullName evidence="10">Efflux RND transporter periplasmic adaptor subunit</fullName>
    </submittedName>
</protein>
<evidence type="ECO:0000256" key="1">
    <source>
        <dbReference type="ARBA" id="ARBA00009477"/>
    </source>
</evidence>
<dbReference type="PANTHER" id="PTHR30097">
    <property type="entry name" value="CATION EFFLUX SYSTEM PROTEIN CUSB"/>
    <property type="match status" value="1"/>
</dbReference>
<dbReference type="Pfam" id="PF19335">
    <property type="entry name" value="HMBD"/>
    <property type="match status" value="3"/>
</dbReference>
<feature type="domain" description="CusB-like three alpha-helical bundle" evidence="6">
    <location>
        <begin position="316"/>
        <end position="371"/>
    </location>
</feature>
<evidence type="ECO:0000256" key="4">
    <source>
        <dbReference type="SAM" id="SignalP"/>
    </source>
</evidence>
<dbReference type="InterPro" id="IPR058790">
    <property type="entry name" value="BSH_CusB"/>
</dbReference>
<evidence type="ECO:0000259" key="7">
    <source>
        <dbReference type="Pfam" id="PF25919"/>
    </source>
</evidence>
<proteinExistence type="inferred from homology"/>
<keyword evidence="2" id="KW-0813">Transport</keyword>